<dbReference type="Proteomes" id="UP000050509">
    <property type="component" value="Unassembled WGS sequence"/>
</dbReference>
<sequence>MATEDFEANLADLAEGLLAGPEWDAWLAANPAAAEEVMIARRVRAFMHRLQATEIAVPDGFEERLMARIREDRTLLDLLDLGLTGIGRTLIELLNLLFSLLPGPEPAAAPA</sequence>
<name>A0A0P9D275_9CHLR</name>
<evidence type="ECO:0000313" key="2">
    <source>
        <dbReference type="Proteomes" id="UP000050509"/>
    </source>
</evidence>
<dbReference type="EMBL" id="LJCR01001949">
    <property type="protein sequence ID" value="KPV49472.1"/>
    <property type="molecule type" value="Genomic_DNA"/>
</dbReference>
<protein>
    <submittedName>
        <fullName evidence="1">Uncharacterized protein</fullName>
    </submittedName>
</protein>
<comment type="caution">
    <text evidence="1">The sequence shown here is derived from an EMBL/GenBank/DDBJ whole genome shotgun (WGS) entry which is preliminary data.</text>
</comment>
<dbReference type="AlphaFoldDB" id="A0A0P9D275"/>
<evidence type="ECO:0000313" key="1">
    <source>
        <dbReference type="EMBL" id="KPV49472.1"/>
    </source>
</evidence>
<proteinExistence type="predicted"/>
<organism evidence="1 2">
    <name type="scientific">Kouleothrix aurantiaca</name>
    <dbReference type="NCBI Taxonomy" id="186479"/>
    <lineage>
        <taxon>Bacteria</taxon>
        <taxon>Bacillati</taxon>
        <taxon>Chloroflexota</taxon>
        <taxon>Chloroflexia</taxon>
        <taxon>Chloroflexales</taxon>
        <taxon>Roseiflexineae</taxon>
        <taxon>Roseiflexaceae</taxon>
        <taxon>Kouleothrix</taxon>
    </lineage>
</organism>
<gene>
    <name evidence="1" type="ORF">SE17_32445</name>
</gene>
<reference evidence="1 2" key="1">
    <citation type="submission" date="2015-09" db="EMBL/GenBank/DDBJ databases">
        <title>Draft genome sequence of Kouleothrix aurantiaca JCM 19913.</title>
        <authorList>
            <person name="Hemp J."/>
        </authorList>
    </citation>
    <scope>NUCLEOTIDE SEQUENCE [LARGE SCALE GENOMIC DNA]</scope>
    <source>
        <strain evidence="1 2">COM-B</strain>
    </source>
</reference>
<accession>A0A0P9D275</accession>
<keyword evidence="2" id="KW-1185">Reference proteome</keyword>